<evidence type="ECO:0000259" key="3">
    <source>
        <dbReference type="PROSITE" id="PS50076"/>
    </source>
</evidence>
<evidence type="ECO:0000256" key="1">
    <source>
        <dbReference type="ARBA" id="ARBA00023186"/>
    </source>
</evidence>
<evidence type="ECO:0000313" key="4">
    <source>
        <dbReference type="EMBL" id="KAF3331925.1"/>
    </source>
</evidence>
<dbReference type="Proteomes" id="UP000623129">
    <property type="component" value="Unassembled WGS sequence"/>
</dbReference>
<reference evidence="4" key="1">
    <citation type="submission" date="2020-01" db="EMBL/GenBank/DDBJ databases">
        <title>Genome sequence of Kobresia littledalei, the first chromosome-level genome in the family Cyperaceae.</title>
        <authorList>
            <person name="Qu G."/>
        </authorList>
    </citation>
    <scope>NUCLEOTIDE SEQUENCE</scope>
    <source>
        <strain evidence="4">C.B.Clarke</strain>
        <tissue evidence="4">Leaf</tissue>
    </source>
</reference>
<protein>
    <submittedName>
        <fullName evidence="4">DnaJ subfamily B member 4</fullName>
    </submittedName>
</protein>
<dbReference type="InterPro" id="IPR051339">
    <property type="entry name" value="DnaJ_subfamily_B"/>
</dbReference>
<gene>
    <name evidence="4" type="ORF">FCM35_KLT03331</name>
</gene>
<comment type="caution">
    <text evidence="4">The sequence shown here is derived from an EMBL/GenBank/DDBJ whole genome shotgun (WGS) entry which is preliminary data.</text>
</comment>
<evidence type="ECO:0000313" key="5">
    <source>
        <dbReference type="Proteomes" id="UP000623129"/>
    </source>
</evidence>
<feature type="domain" description="J" evidence="3">
    <location>
        <begin position="7"/>
        <end position="76"/>
    </location>
</feature>
<dbReference type="GO" id="GO:0005783">
    <property type="term" value="C:endoplasmic reticulum"/>
    <property type="evidence" value="ECO:0007669"/>
    <property type="project" value="UniProtKB-ARBA"/>
</dbReference>
<keyword evidence="5" id="KW-1185">Reference proteome</keyword>
<dbReference type="OrthoDB" id="550424at2759"/>
<dbReference type="InterPro" id="IPR008971">
    <property type="entry name" value="HSP40/DnaJ_pept-bd"/>
</dbReference>
<organism evidence="4 5">
    <name type="scientific">Carex littledalei</name>
    <dbReference type="NCBI Taxonomy" id="544730"/>
    <lineage>
        <taxon>Eukaryota</taxon>
        <taxon>Viridiplantae</taxon>
        <taxon>Streptophyta</taxon>
        <taxon>Embryophyta</taxon>
        <taxon>Tracheophyta</taxon>
        <taxon>Spermatophyta</taxon>
        <taxon>Magnoliopsida</taxon>
        <taxon>Liliopsida</taxon>
        <taxon>Poales</taxon>
        <taxon>Cyperaceae</taxon>
        <taxon>Cyperoideae</taxon>
        <taxon>Cariceae</taxon>
        <taxon>Carex</taxon>
        <taxon>Carex subgen. Euthyceras</taxon>
    </lineage>
</organism>
<dbReference type="InterPro" id="IPR001623">
    <property type="entry name" value="DnaJ_domain"/>
</dbReference>
<dbReference type="PRINTS" id="PR00625">
    <property type="entry name" value="JDOMAIN"/>
</dbReference>
<dbReference type="SMART" id="SM00271">
    <property type="entry name" value="DnaJ"/>
    <property type="match status" value="1"/>
</dbReference>
<dbReference type="PANTHER" id="PTHR24078:SF522">
    <property type="entry name" value="DNAJ CHAPERONE C-TERMINAL DOMAIN-CONTAINING PROTEIN"/>
    <property type="match status" value="1"/>
</dbReference>
<dbReference type="AlphaFoldDB" id="A0A833QRD0"/>
<dbReference type="GO" id="GO:0005829">
    <property type="term" value="C:cytosol"/>
    <property type="evidence" value="ECO:0007669"/>
    <property type="project" value="TreeGrafter"/>
</dbReference>
<keyword evidence="1" id="KW-0143">Chaperone</keyword>
<dbReference type="FunFam" id="2.60.260.20:FF:000015">
    <property type="entry name" value="Heat shock protein 40"/>
    <property type="match status" value="1"/>
</dbReference>
<evidence type="ECO:0000256" key="2">
    <source>
        <dbReference type="SAM" id="MobiDB-lite"/>
    </source>
</evidence>
<dbReference type="CDD" id="cd06257">
    <property type="entry name" value="DnaJ"/>
    <property type="match status" value="1"/>
</dbReference>
<dbReference type="EMBL" id="SWLB01000012">
    <property type="protein sequence ID" value="KAF3331925.1"/>
    <property type="molecule type" value="Genomic_DNA"/>
</dbReference>
<dbReference type="Gene3D" id="2.60.260.20">
    <property type="entry name" value="Urease metallochaperone UreE, N-terminal domain"/>
    <property type="match status" value="2"/>
</dbReference>
<dbReference type="SUPFAM" id="SSF49493">
    <property type="entry name" value="HSP40/DnaJ peptide-binding domain"/>
    <property type="match status" value="2"/>
</dbReference>
<dbReference type="FunFam" id="2.60.260.20:FF:000041">
    <property type="entry name" value="HSP40/DnaJ peptide-binding protein"/>
    <property type="match status" value="1"/>
</dbReference>
<dbReference type="GO" id="GO:0051082">
    <property type="term" value="F:unfolded protein binding"/>
    <property type="evidence" value="ECO:0007669"/>
    <property type="project" value="InterPro"/>
</dbReference>
<dbReference type="PROSITE" id="PS50076">
    <property type="entry name" value="DNAJ_2"/>
    <property type="match status" value="1"/>
</dbReference>
<dbReference type="CDD" id="cd10747">
    <property type="entry name" value="DnaJ_C"/>
    <property type="match status" value="1"/>
</dbReference>
<dbReference type="SUPFAM" id="SSF46565">
    <property type="entry name" value="Chaperone J-domain"/>
    <property type="match status" value="1"/>
</dbReference>
<feature type="region of interest" description="Disordered" evidence="2">
    <location>
        <begin position="83"/>
        <end position="105"/>
    </location>
</feature>
<dbReference type="Pfam" id="PF00226">
    <property type="entry name" value="DnaJ"/>
    <property type="match status" value="1"/>
</dbReference>
<accession>A0A833QRD0</accession>
<dbReference type="GO" id="GO:0006457">
    <property type="term" value="P:protein folding"/>
    <property type="evidence" value="ECO:0007669"/>
    <property type="project" value="InterPro"/>
</dbReference>
<name>A0A833QRD0_9POAL</name>
<feature type="compositionally biased region" description="Basic and acidic residues" evidence="2">
    <location>
        <begin position="83"/>
        <end position="97"/>
    </location>
</feature>
<sequence>MGNSPEMYYKILNLPNGSSPQEIRNAYKSLARKWHPDKHPASSKSEAESRFKAITEAYEVLSDLQENRDSLFQEMVSGEIKPTPKCDRILGRRKDGTRSTGTLGVQNSIPSFSRSILRKPPPMEKKLECTLEELYTGCKKEFKFMRDNVMKNGLIAKKEETLMIKVKPGWKKGTKITYERLGDERPGCLPADLVLYISEKKHPVFKRSENDLVLKTEVPLVSALIGWSFSFRLLNGEKMNCMFDDEIIYPGYEKVFKGYGMPLAGEKGKRGDLRVKFLIIFPKKLTDEQRLGLVEILNQCK</sequence>
<dbReference type="InterPro" id="IPR002939">
    <property type="entry name" value="DnaJ_C"/>
</dbReference>
<dbReference type="PANTHER" id="PTHR24078">
    <property type="entry name" value="DNAJ HOMOLOG SUBFAMILY C MEMBER"/>
    <property type="match status" value="1"/>
</dbReference>
<proteinExistence type="predicted"/>
<dbReference type="GO" id="GO:0051087">
    <property type="term" value="F:protein-folding chaperone binding"/>
    <property type="evidence" value="ECO:0007669"/>
    <property type="project" value="TreeGrafter"/>
</dbReference>
<dbReference type="Gene3D" id="1.10.287.110">
    <property type="entry name" value="DnaJ domain"/>
    <property type="match status" value="1"/>
</dbReference>
<dbReference type="InterPro" id="IPR036869">
    <property type="entry name" value="J_dom_sf"/>
</dbReference>
<dbReference type="Pfam" id="PF01556">
    <property type="entry name" value="DnaJ_C"/>
    <property type="match status" value="1"/>
</dbReference>